<keyword evidence="3" id="KW-1185">Reference proteome</keyword>
<gene>
    <name evidence="2" type="ORF">OH76DRAFT_1351478</name>
</gene>
<feature type="domain" description="BTB" evidence="1">
    <location>
        <begin position="20"/>
        <end position="139"/>
    </location>
</feature>
<dbReference type="SUPFAM" id="SSF54695">
    <property type="entry name" value="POZ domain"/>
    <property type="match status" value="1"/>
</dbReference>
<dbReference type="EMBL" id="KZ857408">
    <property type="protein sequence ID" value="RDX48986.1"/>
    <property type="molecule type" value="Genomic_DNA"/>
</dbReference>
<dbReference type="STRING" id="139420.A0A371D8X7"/>
<accession>A0A371D8X7</accession>
<evidence type="ECO:0000313" key="2">
    <source>
        <dbReference type="EMBL" id="RDX48986.1"/>
    </source>
</evidence>
<dbReference type="InterPro" id="IPR011333">
    <property type="entry name" value="SKP1/BTB/POZ_sf"/>
</dbReference>
<dbReference type="InterPro" id="IPR000210">
    <property type="entry name" value="BTB/POZ_dom"/>
</dbReference>
<protein>
    <recommendedName>
        <fullName evidence="1">BTB domain-containing protein</fullName>
    </recommendedName>
</protein>
<dbReference type="Gene3D" id="3.30.710.10">
    <property type="entry name" value="Potassium Channel Kv1.1, Chain A"/>
    <property type="match status" value="1"/>
</dbReference>
<sequence>MDRGVPDALRKDEEFWFDDGTITLIAEDVQFRVYKGLLARLSPVFADMFSLPQPVTLEDKTGPMRATGSDSATPPVVHLTDAPQAFRILLKAIAPDDDAAMFEASHPDCFTIASCMRLGHKYQMDKEVGQCVDYLLQYFPTPYMEFDALEDLLPPGFEDDSTYVIGFINLAQLTGAIHLLPVLFMICVWCLDGDTLLQGVGWLDASKDTLSPADLARCFDARRDLTRARTNSLRQRIASLPSSGCSHLGACKNVLHALFLLAMSDEPYPFVRLCEFPTAQGLCSACQARLATLDEEEMSLIWAELPELVGLGQIEGWGEKRERE</sequence>
<dbReference type="OrthoDB" id="3217871at2759"/>
<dbReference type="AlphaFoldDB" id="A0A371D8X7"/>
<organism evidence="2 3">
    <name type="scientific">Lentinus brumalis</name>
    <dbReference type="NCBI Taxonomy" id="2498619"/>
    <lineage>
        <taxon>Eukaryota</taxon>
        <taxon>Fungi</taxon>
        <taxon>Dikarya</taxon>
        <taxon>Basidiomycota</taxon>
        <taxon>Agaricomycotina</taxon>
        <taxon>Agaricomycetes</taxon>
        <taxon>Polyporales</taxon>
        <taxon>Polyporaceae</taxon>
        <taxon>Lentinus</taxon>
    </lineage>
</organism>
<evidence type="ECO:0000259" key="1">
    <source>
        <dbReference type="SMART" id="SM00225"/>
    </source>
</evidence>
<proteinExistence type="predicted"/>
<evidence type="ECO:0000313" key="3">
    <source>
        <dbReference type="Proteomes" id="UP000256964"/>
    </source>
</evidence>
<name>A0A371D8X7_9APHY</name>
<dbReference type="SMART" id="SM00225">
    <property type="entry name" value="BTB"/>
    <property type="match status" value="1"/>
</dbReference>
<reference evidence="2 3" key="1">
    <citation type="journal article" date="2018" name="Biotechnol. Biofuels">
        <title>Integrative visual omics of the white-rot fungus Polyporus brumalis exposes the biotechnological potential of its oxidative enzymes for delignifying raw plant biomass.</title>
        <authorList>
            <person name="Miyauchi S."/>
            <person name="Rancon A."/>
            <person name="Drula E."/>
            <person name="Hage H."/>
            <person name="Chaduli D."/>
            <person name="Favel A."/>
            <person name="Grisel S."/>
            <person name="Henrissat B."/>
            <person name="Herpoel-Gimbert I."/>
            <person name="Ruiz-Duenas F.J."/>
            <person name="Chevret D."/>
            <person name="Hainaut M."/>
            <person name="Lin J."/>
            <person name="Wang M."/>
            <person name="Pangilinan J."/>
            <person name="Lipzen A."/>
            <person name="Lesage-Meessen L."/>
            <person name="Navarro D."/>
            <person name="Riley R."/>
            <person name="Grigoriev I.V."/>
            <person name="Zhou S."/>
            <person name="Raouche S."/>
            <person name="Rosso M.N."/>
        </authorList>
    </citation>
    <scope>NUCLEOTIDE SEQUENCE [LARGE SCALE GENOMIC DNA]</scope>
    <source>
        <strain evidence="2 3">BRFM 1820</strain>
    </source>
</reference>
<dbReference type="Proteomes" id="UP000256964">
    <property type="component" value="Unassembled WGS sequence"/>
</dbReference>